<feature type="transmembrane region" description="Helical" evidence="1">
    <location>
        <begin position="842"/>
        <end position="864"/>
    </location>
</feature>
<dbReference type="InterPro" id="IPR009030">
    <property type="entry name" value="Growth_fac_rcpt_cys_sf"/>
</dbReference>
<dbReference type="OrthoDB" id="290881at2759"/>
<reference evidence="3" key="1">
    <citation type="journal article" date="2006" name="PLoS Biol.">
        <title>Macronuclear genome sequence of the ciliate Tetrahymena thermophila, a model eukaryote.</title>
        <authorList>
            <person name="Eisen J.A."/>
            <person name="Coyne R.S."/>
            <person name="Wu M."/>
            <person name="Wu D."/>
            <person name="Thiagarajan M."/>
            <person name="Wortman J.R."/>
            <person name="Badger J.H."/>
            <person name="Ren Q."/>
            <person name="Amedeo P."/>
            <person name="Jones K.M."/>
            <person name="Tallon L.J."/>
            <person name="Delcher A.L."/>
            <person name="Salzberg S.L."/>
            <person name="Silva J.C."/>
            <person name="Haas B.J."/>
            <person name="Majoros W.H."/>
            <person name="Farzad M."/>
            <person name="Carlton J.M."/>
            <person name="Smith R.K. Jr."/>
            <person name="Garg J."/>
            <person name="Pearlman R.E."/>
            <person name="Karrer K.M."/>
            <person name="Sun L."/>
            <person name="Manning G."/>
            <person name="Elde N.C."/>
            <person name="Turkewitz A.P."/>
            <person name="Asai D.J."/>
            <person name="Wilkes D.E."/>
            <person name="Wang Y."/>
            <person name="Cai H."/>
            <person name="Collins K."/>
            <person name="Stewart B.A."/>
            <person name="Lee S.R."/>
            <person name="Wilamowska K."/>
            <person name="Weinberg Z."/>
            <person name="Ruzzo W.L."/>
            <person name="Wloga D."/>
            <person name="Gaertig J."/>
            <person name="Frankel J."/>
            <person name="Tsao C.-C."/>
            <person name="Gorovsky M.A."/>
            <person name="Keeling P.J."/>
            <person name="Waller R.F."/>
            <person name="Patron N.J."/>
            <person name="Cherry J.M."/>
            <person name="Stover N.A."/>
            <person name="Krieger C.J."/>
            <person name="del Toro C."/>
            <person name="Ryder H.F."/>
            <person name="Williamson S.C."/>
            <person name="Barbeau R.A."/>
            <person name="Hamilton E.P."/>
            <person name="Orias E."/>
        </authorList>
    </citation>
    <scope>NUCLEOTIDE SEQUENCE [LARGE SCALE GENOMIC DNA]</scope>
    <source>
        <strain evidence="3">SB210</strain>
    </source>
</reference>
<keyword evidence="1" id="KW-0472">Membrane</keyword>
<accession>I7MGX4</accession>
<dbReference type="SMART" id="SM00261">
    <property type="entry name" value="FU"/>
    <property type="match status" value="4"/>
</dbReference>
<dbReference type="PANTHER" id="PTHR23275">
    <property type="entry name" value="CABRIOLET.-RELATED"/>
    <property type="match status" value="1"/>
</dbReference>
<feature type="transmembrane region" description="Helical" evidence="1">
    <location>
        <begin position="935"/>
        <end position="954"/>
    </location>
</feature>
<feature type="transmembrane region" description="Helical" evidence="1">
    <location>
        <begin position="1006"/>
        <end position="1027"/>
    </location>
</feature>
<dbReference type="Proteomes" id="UP000009168">
    <property type="component" value="Unassembled WGS sequence"/>
</dbReference>
<dbReference type="KEGG" id="tet:TTHERM_00443040"/>
<dbReference type="CDD" id="cd00064">
    <property type="entry name" value="FU"/>
    <property type="match status" value="2"/>
</dbReference>
<evidence type="ECO:0000313" key="3">
    <source>
        <dbReference type="Proteomes" id="UP000009168"/>
    </source>
</evidence>
<feature type="transmembrane region" description="Helical" evidence="1">
    <location>
        <begin position="815"/>
        <end position="836"/>
    </location>
</feature>
<proteinExistence type="predicted"/>
<dbReference type="InterPro" id="IPR006212">
    <property type="entry name" value="Furin_repeat"/>
</dbReference>
<dbReference type="InParanoid" id="I7MGX4"/>
<feature type="transmembrane region" description="Helical" evidence="1">
    <location>
        <begin position="771"/>
        <end position="795"/>
    </location>
</feature>
<gene>
    <name evidence="2" type="ORF">TTHERM_00443040</name>
</gene>
<dbReference type="GeneID" id="7827931"/>
<feature type="transmembrane region" description="Helical" evidence="1">
    <location>
        <begin position="966"/>
        <end position="986"/>
    </location>
</feature>
<keyword evidence="1" id="KW-1133">Transmembrane helix</keyword>
<protein>
    <submittedName>
        <fullName evidence="2">Transmembrane protein, putative</fullName>
    </submittedName>
</protein>
<dbReference type="EMBL" id="GG662665">
    <property type="protein sequence ID" value="EAR85554.2"/>
    <property type="molecule type" value="Genomic_DNA"/>
</dbReference>
<dbReference type="RefSeq" id="XP_001033217.2">
    <property type="nucleotide sequence ID" value="XM_001033217.2"/>
</dbReference>
<evidence type="ECO:0000313" key="2">
    <source>
        <dbReference type="EMBL" id="EAR85554.2"/>
    </source>
</evidence>
<keyword evidence="1 2" id="KW-0812">Transmembrane</keyword>
<dbReference type="Gene3D" id="2.10.220.10">
    <property type="entry name" value="Hormone Receptor, Insulin-like Growth Factor Receptor 1, Chain A, domain 2"/>
    <property type="match status" value="1"/>
</dbReference>
<dbReference type="AlphaFoldDB" id="I7MGX4"/>
<sequence>MKTCYSLLIKYSENQYQKNTIKQFFSFIKIQAQFKMNHSQKQYFYLFAIIGLLKVIVKSQIIGQMNFMIIEELNCVFYHIPQESKQQWRFKFFIPNDNYDGQKRLDLPSVINPPQYYIDNNQVYISTMEGLLENNQRQFFYFDLRVDFNQIRDGFLRNRQCAGTFYVKKYGEYYYFICAARYIIQDKDFSNLQYKTQIFQQISQMSCQSNYQNYMISQDLLIYKSYIINISSLNQYCYSLLLVDKQFDLFVYEDDNTITICQLDVNSSNLNCLKQLIINKPYIGISIFQIFISQVVESNGVNLIAFALSAQKVHTFYDISTFTVLQTSGYIKQIDNITQSIQIKNIIMVYQQQKVDQKIIFRYNIQTQKVDITQLDWKNSQYTFTNALTNQFQPYKGTLQRFSNLQNFDKNPPNSEVIAITLLIDKQDFSTIIWNKNFILATCRDYCDDCQQAIDSQKCLQCLISYFLQPDNITCEKSCPSLSIQNNDNLTCDCVQNASLINNQCQCNSQFHMEGNACIQCSIPNCGQCKDSIACMKCQQGYYLFEDFSCNICNIQDGYYKNGQNCLRCFHSCQTCEGPNQNQCLSCKLPDFYMFQDKQCKPCDINNGNFISNQNCISCSENCKTCLGANQNQCTSCYEGYDIINNFCQQTSLNYNSQVFTEQKIQQIQQISSSTSSALIVSTTIMNLIQNIGSNSSFGILISSLTVQKLAYLYLLNANLPKQISSALEILSGKLPSQQFKVLNPFSQLLDNYLIQYQNIKYQKMELPYHILVNCGQAIILFAICSFLFALFYILTEKIQIDKVKQNSIKVYQSLFSSLIIQYFQLIISIFVISINQQIKEFFLQLSIEQLGIKLFITYILLILTKFICKQQYKYLNTENNMQPEMSFQEITKNKIQNETIYDSKLRRNFIIIYQFYESFLLPTCFIQLCNNWIAANIVSIILYLNLFVMVIYLRPFFSKLTNMYFIINYLIWLLLQIQFLVLNYYCNQNNISEYTQDIDAISLSFLINILIVQLIQPFYMLVTLSIKIYDLVKQKIVEKKLQQQEDQLNQQQFTDLNQSNTQIELVNNKIKPFNIIKIFKQNKCSQNQKDELNILDKQNQSEIIQKYD</sequence>
<organism evidence="2 3">
    <name type="scientific">Tetrahymena thermophila (strain SB210)</name>
    <dbReference type="NCBI Taxonomy" id="312017"/>
    <lineage>
        <taxon>Eukaryota</taxon>
        <taxon>Sar</taxon>
        <taxon>Alveolata</taxon>
        <taxon>Ciliophora</taxon>
        <taxon>Intramacronucleata</taxon>
        <taxon>Oligohymenophorea</taxon>
        <taxon>Hymenostomatida</taxon>
        <taxon>Tetrahymenina</taxon>
        <taxon>Tetrahymenidae</taxon>
        <taxon>Tetrahymena</taxon>
    </lineage>
</organism>
<dbReference type="SUPFAM" id="SSF57184">
    <property type="entry name" value="Growth factor receptor domain"/>
    <property type="match status" value="2"/>
</dbReference>
<name>I7MGX4_TETTS</name>
<dbReference type="PANTHER" id="PTHR23275:SF100">
    <property type="entry name" value="EGF-LIKE DOMAIN-CONTAINING PROTEIN"/>
    <property type="match status" value="1"/>
</dbReference>
<evidence type="ECO:0000256" key="1">
    <source>
        <dbReference type="SAM" id="Phobius"/>
    </source>
</evidence>
<dbReference type="InterPro" id="IPR052798">
    <property type="entry name" value="Giardia_VSA"/>
</dbReference>
<keyword evidence="3" id="KW-1185">Reference proteome</keyword>
<feature type="transmembrane region" description="Helical" evidence="1">
    <location>
        <begin position="43"/>
        <end position="62"/>
    </location>
</feature>